<gene>
    <name evidence="5" type="ORF">C0099_14155</name>
</gene>
<dbReference type="Proteomes" id="UP000242205">
    <property type="component" value="Chromosome"/>
</dbReference>
<dbReference type="SUPFAM" id="SSF50891">
    <property type="entry name" value="Cyclophilin-like"/>
    <property type="match status" value="1"/>
</dbReference>
<dbReference type="OrthoDB" id="9768696at2"/>
<evidence type="ECO:0000256" key="3">
    <source>
        <dbReference type="ARBA" id="ARBA00022840"/>
    </source>
</evidence>
<dbReference type="GO" id="GO:0016829">
    <property type="term" value="F:lyase activity"/>
    <property type="evidence" value="ECO:0007669"/>
    <property type="project" value="UniProtKB-KW"/>
</dbReference>
<evidence type="ECO:0000313" key="5">
    <source>
        <dbReference type="EMBL" id="AUN95980.1"/>
    </source>
</evidence>
<protein>
    <submittedName>
        <fullName evidence="5">Urea amidolyase</fullName>
    </submittedName>
</protein>
<dbReference type="PANTHER" id="PTHR43309:SF3">
    <property type="entry name" value="5-OXOPROLINASE SUBUNIT C"/>
    <property type="match status" value="1"/>
</dbReference>
<dbReference type="EMBL" id="CP025682">
    <property type="protein sequence ID" value="AUN95980.1"/>
    <property type="molecule type" value="Genomic_DNA"/>
</dbReference>
<keyword evidence="5" id="KW-0456">Lyase</keyword>
<dbReference type="KEGG" id="atw:C0099_14155"/>
<dbReference type="AlphaFoldDB" id="A0A2I6S9N8"/>
<dbReference type="GO" id="GO:0016787">
    <property type="term" value="F:hydrolase activity"/>
    <property type="evidence" value="ECO:0007669"/>
    <property type="project" value="UniProtKB-KW"/>
</dbReference>
<dbReference type="Gene3D" id="2.40.100.10">
    <property type="entry name" value="Cyclophilin-like"/>
    <property type="match status" value="1"/>
</dbReference>
<evidence type="ECO:0000256" key="1">
    <source>
        <dbReference type="ARBA" id="ARBA00022741"/>
    </source>
</evidence>
<dbReference type="Pfam" id="PF02626">
    <property type="entry name" value="CT_A_B"/>
    <property type="match status" value="1"/>
</dbReference>
<dbReference type="SMART" id="SM00797">
    <property type="entry name" value="AHS2"/>
    <property type="match status" value="1"/>
</dbReference>
<feature type="domain" description="Carboxyltransferase" evidence="4">
    <location>
        <begin position="26"/>
        <end position="303"/>
    </location>
</feature>
<dbReference type="InterPro" id="IPR029000">
    <property type="entry name" value="Cyclophilin-like_dom_sf"/>
</dbReference>
<evidence type="ECO:0000313" key="6">
    <source>
        <dbReference type="Proteomes" id="UP000242205"/>
    </source>
</evidence>
<sequence length="345" mass="35632">MNAVLEILASGAGASVQDLGRFGHRRIGVPWSGALAPDLLAIANRLAGNAADAPAIECFEGGQCFAAGDAPVRVAVAGDAELELECDGERRRIAAWRSLRLAPGETLRIRAVRDGRVAMLAVAGIEVARVLGSASVHARSGLGGHWLAAGERIAARAAPQGPERVLDAPPRTDVAPFRVIPGPQADYFEATVFDAFLATEYRVAPAADRMGMRLDGPSIAHRSGVAPEIVSDAIVPGAIQVPGHGQPIVMLADAQTAGGYPKIATVISADLGRLATRRPGDVVRFAAVDAVAGEVAAREHAARLDAWLAAIRPLPADGADLDALYSVNLVGGVIDALAPPEHTAD</sequence>
<dbReference type="PANTHER" id="PTHR43309">
    <property type="entry name" value="5-OXOPROLINASE SUBUNIT C"/>
    <property type="match status" value="1"/>
</dbReference>
<keyword evidence="3" id="KW-0067">ATP-binding</keyword>
<keyword evidence="1" id="KW-0547">Nucleotide-binding</keyword>
<evidence type="ECO:0000256" key="2">
    <source>
        <dbReference type="ARBA" id="ARBA00022801"/>
    </source>
</evidence>
<name>A0A2I6S9N8_9RHOO</name>
<dbReference type="InterPro" id="IPR003778">
    <property type="entry name" value="CT_A_B"/>
</dbReference>
<dbReference type="InterPro" id="IPR052708">
    <property type="entry name" value="PxpC"/>
</dbReference>
<proteinExistence type="predicted"/>
<reference evidence="5 6" key="1">
    <citation type="submission" date="2018-01" db="EMBL/GenBank/DDBJ databases">
        <authorList>
            <person name="Fu G.-Y."/>
        </authorList>
    </citation>
    <scope>NUCLEOTIDE SEQUENCE [LARGE SCALE GENOMIC DNA]</scope>
    <source>
        <strain evidence="5 6">SY39</strain>
    </source>
</reference>
<organism evidence="5 6">
    <name type="scientific">Pseudazoarcus pumilus</name>
    <dbReference type="NCBI Taxonomy" id="2067960"/>
    <lineage>
        <taxon>Bacteria</taxon>
        <taxon>Pseudomonadati</taxon>
        <taxon>Pseudomonadota</taxon>
        <taxon>Betaproteobacteria</taxon>
        <taxon>Rhodocyclales</taxon>
        <taxon>Zoogloeaceae</taxon>
        <taxon>Pseudazoarcus</taxon>
    </lineage>
</organism>
<accession>A0A2I6S9N8</accession>
<evidence type="ECO:0000259" key="4">
    <source>
        <dbReference type="SMART" id="SM00797"/>
    </source>
</evidence>
<keyword evidence="2" id="KW-0378">Hydrolase</keyword>
<keyword evidence="6" id="KW-1185">Reference proteome</keyword>
<dbReference type="RefSeq" id="WP_102248025.1">
    <property type="nucleotide sequence ID" value="NZ_CP025682.1"/>
</dbReference>
<dbReference type="GO" id="GO:0005524">
    <property type="term" value="F:ATP binding"/>
    <property type="evidence" value="ECO:0007669"/>
    <property type="project" value="UniProtKB-KW"/>
</dbReference>